<comment type="caution">
    <text evidence="2">The sequence shown here is derived from an EMBL/GenBank/DDBJ whole genome shotgun (WGS) entry which is preliminary data.</text>
</comment>
<reference evidence="2 3" key="1">
    <citation type="submission" date="2024-01" db="EMBL/GenBank/DDBJ databases">
        <title>The genomes of 5 underutilized Papilionoideae crops provide insights into root nodulation and disease resistanc.</title>
        <authorList>
            <person name="Jiang F."/>
        </authorList>
    </citation>
    <scope>NUCLEOTIDE SEQUENCE [LARGE SCALE GENOMIC DNA]</scope>
    <source>
        <strain evidence="2">DUOXIRENSHENG_FW03</strain>
        <tissue evidence="2">Leaves</tissue>
    </source>
</reference>
<dbReference type="InterPro" id="IPR016162">
    <property type="entry name" value="Ald_DH_N"/>
</dbReference>
<gene>
    <name evidence="2" type="ORF">VNO78_01529</name>
</gene>
<sequence length="96" mass="10766">MSGEEVQKAFDEETASSVVKELRDSFGSGKTRRYEWRVSQVKALLKAVVENEQQIVDALRSDLAKPPLETVVYEIISLITLHELDDCGFVSHPACQ</sequence>
<dbReference type="Gene3D" id="3.40.605.10">
    <property type="entry name" value="Aldehyde Dehydrogenase, Chain A, domain 1"/>
    <property type="match status" value="1"/>
</dbReference>
<name>A0AAN9T1U5_PSOTE</name>
<keyword evidence="1" id="KW-0560">Oxidoreductase</keyword>
<dbReference type="PANTHER" id="PTHR43570:SF23">
    <property type="entry name" value="ALDEHYDE DEHYDROGENASE"/>
    <property type="match status" value="1"/>
</dbReference>
<proteinExistence type="predicted"/>
<dbReference type="GO" id="GO:0005737">
    <property type="term" value="C:cytoplasm"/>
    <property type="evidence" value="ECO:0007669"/>
    <property type="project" value="TreeGrafter"/>
</dbReference>
<organism evidence="2 3">
    <name type="scientific">Psophocarpus tetragonolobus</name>
    <name type="common">Winged bean</name>
    <name type="synonym">Dolichos tetragonolobus</name>
    <dbReference type="NCBI Taxonomy" id="3891"/>
    <lineage>
        <taxon>Eukaryota</taxon>
        <taxon>Viridiplantae</taxon>
        <taxon>Streptophyta</taxon>
        <taxon>Embryophyta</taxon>
        <taxon>Tracheophyta</taxon>
        <taxon>Spermatophyta</taxon>
        <taxon>Magnoliopsida</taxon>
        <taxon>eudicotyledons</taxon>
        <taxon>Gunneridae</taxon>
        <taxon>Pentapetalae</taxon>
        <taxon>rosids</taxon>
        <taxon>fabids</taxon>
        <taxon>Fabales</taxon>
        <taxon>Fabaceae</taxon>
        <taxon>Papilionoideae</taxon>
        <taxon>50 kb inversion clade</taxon>
        <taxon>NPAAA clade</taxon>
        <taxon>indigoferoid/millettioid clade</taxon>
        <taxon>Phaseoleae</taxon>
        <taxon>Psophocarpus</taxon>
    </lineage>
</organism>
<evidence type="ECO:0000256" key="1">
    <source>
        <dbReference type="ARBA" id="ARBA00023002"/>
    </source>
</evidence>
<dbReference type="InterPro" id="IPR016161">
    <property type="entry name" value="Ald_DH/histidinol_DH"/>
</dbReference>
<evidence type="ECO:0000313" key="3">
    <source>
        <dbReference type="Proteomes" id="UP001386955"/>
    </source>
</evidence>
<dbReference type="SUPFAM" id="SSF53720">
    <property type="entry name" value="ALDH-like"/>
    <property type="match status" value="1"/>
</dbReference>
<protein>
    <submittedName>
        <fullName evidence="2">Uncharacterized protein</fullName>
    </submittedName>
</protein>
<evidence type="ECO:0000313" key="2">
    <source>
        <dbReference type="EMBL" id="KAK7410602.1"/>
    </source>
</evidence>
<dbReference type="PANTHER" id="PTHR43570">
    <property type="entry name" value="ALDEHYDE DEHYDROGENASE"/>
    <property type="match status" value="1"/>
</dbReference>
<dbReference type="EMBL" id="JAYMYS010000001">
    <property type="protein sequence ID" value="KAK7410602.1"/>
    <property type="molecule type" value="Genomic_DNA"/>
</dbReference>
<dbReference type="AlphaFoldDB" id="A0AAN9T1U5"/>
<dbReference type="GO" id="GO:0006081">
    <property type="term" value="P:aldehyde metabolic process"/>
    <property type="evidence" value="ECO:0007669"/>
    <property type="project" value="InterPro"/>
</dbReference>
<dbReference type="GO" id="GO:0004029">
    <property type="term" value="F:aldehyde dehydrogenase (NAD+) activity"/>
    <property type="evidence" value="ECO:0007669"/>
    <property type="project" value="TreeGrafter"/>
</dbReference>
<dbReference type="Proteomes" id="UP001386955">
    <property type="component" value="Unassembled WGS sequence"/>
</dbReference>
<accession>A0AAN9T1U5</accession>
<dbReference type="InterPro" id="IPR012394">
    <property type="entry name" value="Aldehyde_DH_NAD(P)"/>
</dbReference>
<keyword evidence="3" id="KW-1185">Reference proteome</keyword>